<sequence>MVQHRLTFPPRLARHLLTPRLLPRQLHRLLLPLFLPYLAIRVGQSLLSFSQPPIRLRLPDLPLDRGRNRPYPPGRRPQPFAGNVASFVEVGEIELRERPRAGTDTFGVYGEMG</sequence>
<organism evidence="1 2">
    <name type="scientific">Liquidambar formosana</name>
    <name type="common">Formosan gum</name>
    <dbReference type="NCBI Taxonomy" id="63359"/>
    <lineage>
        <taxon>Eukaryota</taxon>
        <taxon>Viridiplantae</taxon>
        <taxon>Streptophyta</taxon>
        <taxon>Embryophyta</taxon>
        <taxon>Tracheophyta</taxon>
        <taxon>Spermatophyta</taxon>
        <taxon>Magnoliopsida</taxon>
        <taxon>eudicotyledons</taxon>
        <taxon>Gunneridae</taxon>
        <taxon>Pentapetalae</taxon>
        <taxon>Saxifragales</taxon>
        <taxon>Altingiaceae</taxon>
        <taxon>Liquidambar</taxon>
    </lineage>
</organism>
<dbReference type="Proteomes" id="UP001415857">
    <property type="component" value="Unassembled WGS sequence"/>
</dbReference>
<dbReference type="EMBL" id="JBBPBK010000010">
    <property type="protein sequence ID" value="KAK9277370.1"/>
    <property type="molecule type" value="Genomic_DNA"/>
</dbReference>
<proteinExistence type="predicted"/>
<protein>
    <submittedName>
        <fullName evidence="1">Uncharacterized protein</fullName>
    </submittedName>
</protein>
<name>A0AAP0RI09_LIQFO</name>
<gene>
    <name evidence="1" type="ORF">L1049_006912</name>
</gene>
<evidence type="ECO:0000313" key="2">
    <source>
        <dbReference type="Proteomes" id="UP001415857"/>
    </source>
</evidence>
<accession>A0AAP0RI09</accession>
<comment type="caution">
    <text evidence="1">The sequence shown here is derived from an EMBL/GenBank/DDBJ whole genome shotgun (WGS) entry which is preliminary data.</text>
</comment>
<evidence type="ECO:0000313" key="1">
    <source>
        <dbReference type="EMBL" id="KAK9277370.1"/>
    </source>
</evidence>
<dbReference type="AlphaFoldDB" id="A0AAP0RI09"/>
<reference evidence="1 2" key="1">
    <citation type="journal article" date="2024" name="Plant J.">
        <title>Genome sequences and population genomics reveal climatic adaptation and genomic divergence between two closely related sweetgum species.</title>
        <authorList>
            <person name="Xu W.Q."/>
            <person name="Ren C.Q."/>
            <person name="Zhang X.Y."/>
            <person name="Comes H.P."/>
            <person name="Liu X.H."/>
            <person name="Li Y.G."/>
            <person name="Kettle C.J."/>
            <person name="Jalonen R."/>
            <person name="Gaisberger H."/>
            <person name="Ma Y.Z."/>
            <person name="Qiu Y.X."/>
        </authorList>
    </citation>
    <scope>NUCLEOTIDE SEQUENCE [LARGE SCALE GENOMIC DNA]</scope>
    <source>
        <strain evidence="1">Hangzhou</strain>
    </source>
</reference>
<keyword evidence="2" id="KW-1185">Reference proteome</keyword>